<dbReference type="AlphaFoldDB" id="A0AAW1XGI6"/>
<keyword evidence="3" id="KW-1185">Reference proteome</keyword>
<comment type="caution">
    <text evidence="2">The sequence shown here is derived from an EMBL/GenBank/DDBJ whole genome shotgun (WGS) entry which is preliminary data.</text>
</comment>
<dbReference type="PROSITE" id="PS50181">
    <property type="entry name" value="FBOX"/>
    <property type="match status" value="1"/>
</dbReference>
<dbReference type="PANTHER" id="PTHR31639">
    <property type="entry name" value="F-BOX PROTEIN-LIKE"/>
    <property type="match status" value="1"/>
</dbReference>
<dbReference type="InterPro" id="IPR036047">
    <property type="entry name" value="F-box-like_dom_sf"/>
</dbReference>
<name>A0AAW1XGI6_RUBAR</name>
<organism evidence="2 3">
    <name type="scientific">Rubus argutus</name>
    <name type="common">Southern blackberry</name>
    <dbReference type="NCBI Taxonomy" id="59490"/>
    <lineage>
        <taxon>Eukaryota</taxon>
        <taxon>Viridiplantae</taxon>
        <taxon>Streptophyta</taxon>
        <taxon>Embryophyta</taxon>
        <taxon>Tracheophyta</taxon>
        <taxon>Spermatophyta</taxon>
        <taxon>Magnoliopsida</taxon>
        <taxon>eudicotyledons</taxon>
        <taxon>Gunneridae</taxon>
        <taxon>Pentapetalae</taxon>
        <taxon>rosids</taxon>
        <taxon>fabids</taxon>
        <taxon>Rosales</taxon>
        <taxon>Rosaceae</taxon>
        <taxon>Rosoideae</taxon>
        <taxon>Rosoideae incertae sedis</taxon>
        <taxon>Rubus</taxon>
    </lineage>
</organism>
<evidence type="ECO:0000259" key="1">
    <source>
        <dbReference type="PROSITE" id="PS50181"/>
    </source>
</evidence>
<protein>
    <recommendedName>
        <fullName evidence="1">F-box domain-containing protein</fullName>
    </recommendedName>
</protein>
<evidence type="ECO:0000313" key="3">
    <source>
        <dbReference type="Proteomes" id="UP001457282"/>
    </source>
</evidence>
<dbReference type="InterPro" id="IPR053781">
    <property type="entry name" value="F-box_AtFBL13-like"/>
</dbReference>
<evidence type="ECO:0000313" key="2">
    <source>
        <dbReference type="EMBL" id="KAK9934875.1"/>
    </source>
</evidence>
<dbReference type="Gene3D" id="3.80.10.10">
    <property type="entry name" value="Ribonuclease Inhibitor"/>
    <property type="match status" value="1"/>
</dbReference>
<gene>
    <name evidence="2" type="ORF">M0R45_022004</name>
</gene>
<dbReference type="SUPFAM" id="SSF52047">
    <property type="entry name" value="RNI-like"/>
    <property type="match status" value="1"/>
</dbReference>
<dbReference type="InterPro" id="IPR055411">
    <property type="entry name" value="LRR_FXL15/At3g58940/PEG3-like"/>
</dbReference>
<accession>A0AAW1XGI6</accession>
<dbReference type="PANTHER" id="PTHR31639:SF237">
    <property type="entry name" value="F-BOX DOMAIN-CONTAINING PROTEIN"/>
    <property type="match status" value="1"/>
</dbReference>
<proteinExistence type="predicted"/>
<dbReference type="SUPFAM" id="SSF81383">
    <property type="entry name" value="F-box domain"/>
    <property type="match status" value="1"/>
</dbReference>
<reference evidence="2 3" key="1">
    <citation type="journal article" date="2023" name="G3 (Bethesda)">
        <title>A chromosome-length genome assembly and annotation of blackberry (Rubus argutus, cv. 'Hillquist').</title>
        <authorList>
            <person name="Bruna T."/>
            <person name="Aryal R."/>
            <person name="Dudchenko O."/>
            <person name="Sargent D.J."/>
            <person name="Mead D."/>
            <person name="Buti M."/>
            <person name="Cavallini A."/>
            <person name="Hytonen T."/>
            <person name="Andres J."/>
            <person name="Pham M."/>
            <person name="Weisz D."/>
            <person name="Mascagni F."/>
            <person name="Usai G."/>
            <person name="Natali L."/>
            <person name="Bassil N."/>
            <person name="Fernandez G.E."/>
            <person name="Lomsadze A."/>
            <person name="Armour M."/>
            <person name="Olukolu B."/>
            <person name="Poorten T."/>
            <person name="Britton C."/>
            <person name="Davik J."/>
            <person name="Ashrafi H."/>
            <person name="Aiden E.L."/>
            <person name="Borodovsky M."/>
            <person name="Worthington M."/>
        </authorList>
    </citation>
    <scope>NUCLEOTIDE SEQUENCE [LARGE SCALE GENOMIC DNA]</scope>
    <source>
        <strain evidence="2">PI 553951</strain>
    </source>
</reference>
<dbReference type="InterPro" id="IPR032675">
    <property type="entry name" value="LRR_dom_sf"/>
</dbReference>
<dbReference type="Pfam" id="PF00646">
    <property type="entry name" value="F-box"/>
    <property type="match status" value="1"/>
</dbReference>
<dbReference type="Gene3D" id="1.20.1280.50">
    <property type="match status" value="1"/>
</dbReference>
<dbReference type="SMART" id="SM00579">
    <property type="entry name" value="FBD"/>
    <property type="match status" value="1"/>
</dbReference>
<dbReference type="InterPro" id="IPR001810">
    <property type="entry name" value="F-box_dom"/>
</dbReference>
<dbReference type="EMBL" id="JBEDUW010000004">
    <property type="protein sequence ID" value="KAK9934875.1"/>
    <property type="molecule type" value="Genomic_DNA"/>
</dbReference>
<dbReference type="Proteomes" id="UP001457282">
    <property type="component" value="Unassembled WGS sequence"/>
</dbReference>
<dbReference type="Pfam" id="PF08387">
    <property type="entry name" value="FBD"/>
    <property type="match status" value="1"/>
</dbReference>
<dbReference type="Pfam" id="PF24758">
    <property type="entry name" value="LRR_At5g56370"/>
    <property type="match status" value="1"/>
</dbReference>
<dbReference type="InterPro" id="IPR006566">
    <property type="entry name" value="FBD"/>
</dbReference>
<sequence length="421" mass="47821">MGDELERDLISNLPQSIIESILTCLPIGDAIRTSYLSRKWRYKWTTLTHLVFDEKCVTQCGDQALIGKGLINFITRALFLHQGPIHKFQVCTSYLQSCPDIDQWILFLSRNGIKELVLELGEDGEWFRVPSCLFNCEKLTRVDLFRCELDPPPSFKGFLCLKSLNLYQVLVAPDAIESLISSCPLLETLSLSYFDSLALNICAPNLKYLYLEGEFKDISLDNTPLLVDLSVALYMTDENAEHSEQSSNCNFLKFLGGIPRLERLIGHIYFTKYLSIGKDPGVLPITYNHLKIIELYQVSFEDMKETLVVLRLITNSPNLKELQLSGSSLTSVESPDLDFWEKEGASDCTFHKLKVVKMTDMSGLPHEMEFIRFLLRKSPVLEIMSITPCVFVTMEARLIIVTELLSFTRASPKAGLVFIQD</sequence>
<feature type="domain" description="F-box" evidence="1">
    <location>
        <begin position="7"/>
        <end position="41"/>
    </location>
</feature>
<dbReference type="CDD" id="cd22160">
    <property type="entry name" value="F-box_AtFBL13-like"/>
    <property type="match status" value="1"/>
</dbReference>